<organism evidence="1 2">
    <name type="scientific">Coemansia spiralis</name>
    <dbReference type="NCBI Taxonomy" id="417178"/>
    <lineage>
        <taxon>Eukaryota</taxon>
        <taxon>Fungi</taxon>
        <taxon>Fungi incertae sedis</taxon>
        <taxon>Zoopagomycota</taxon>
        <taxon>Kickxellomycotina</taxon>
        <taxon>Kickxellomycetes</taxon>
        <taxon>Kickxellales</taxon>
        <taxon>Kickxellaceae</taxon>
        <taxon>Coemansia</taxon>
    </lineage>
</organism>
<reference evidence="1" key="1">
    <citation type="submission" date="2022-07" db="EMBL/GenBank/DDBJ databases">
        <title>Phylogenomic reconstructions and comparative analyses of Kickxellomycotina fungi.</title>
        <authorList>
            <person name="Reynolds N.K."/>
            <person name="Stajich J.E."/>
            <person name="Barry K."/>
            <person name="Grigoriev I.V."/>
            <person name="Crous P."/>
            <person name="Smith M.E."/>
        </authorList>
    </citation>
    <scope>NUCLEOTIDE SEQUENCE</scope>
    <source>
        <strain evidence="1">NRRL 3115</strain>
    </source>
</reference>
<dbReference type="Gene3D" id="3.30.470.10">
    <property type="match status" value="1"/>
</dbReference>
<dbReference type="Gene3D" id="3.20.10.10">
    <property type="entry name" value="D-amino Acid Aminotransferase, subunit A, domain 2"/>
    <property type="match status" value="1"/>
</dbReference>
<dbReference type="InterPro" id="IPR001544">
    <property type="entry name" value="Aminotrans_IV"/>
</dbReference>
<dbReference type="InterPro" id="IPR036038">
    <property type="entry name" value="Aminotransferase-like"/>
</dbReference>
<protein>
    <submittedName>
        <fullName evidence="1">Uncharacterized protein</fullName>
    </submittedName>
</protein>
<sequence length="255" mass="27445">MPPPDPSCFQILETSLYTAAKGLVLLDSHLERMHSSASQLSHYYSAPCFPCDHISPQLVESRLSDALRKIAAASPSGAPVESARVRILLSSDGSLSVQAVAIPLTSGQQYQEQAPPLLVLDCQPTLDLQSPFVFCKTTHRLIYDAAVERTLVPADYPHGSLVLLYNTDGHITEANIANVAVSLPSSADGGQMRLVTPPISAGLLPGTMRNYLLRTGKLIEGVVTVDQFKLAVRNGWPVMCMNSVRGLFPVTPVVI</sequence>
<dbReference type="Pfam" id="PF01063">
    <property type="entry name" value="Aminotran_4"/>
    <property type="match status" value="1"/>
</dbReference>
<dbReference type="SUPFAM" id="SSF56752">
    <property type="entry name" value="D-aminoacid aminotransferase-like PLP-dependent enzymes"/>
    <property type="match status" value="1"/>
</dbReference>
<accession>A0A9W8KXJ6</accession>
<dbReference type="GO" id="GO:0003824">
    <property type="term" value="F:catalytic activity"/>
    <property type="evidence" value="ECO:0007669"/>
    <property type="project" value="InterPro"/>
</dbReference>
<dbReference type="InterPro" id="IPR043131">
    <property type="entry name" value="BCAT-like_N"/>
</dbReference>
<gene>
    <name evidence="1" type="ORF">GGI25_003977</name>
</gene>
<dbReference type="InterPro" id="IPR043132">
    <property type="entry name" value="BCAT-like_C"/>
</dbReference>
<proteinExistence type="predicted"/>
<dbReference type="OrthoDB" id="64220at2759"/>
<comment type="caution">
    <text evidence="1">The sequence shown here is derived from an EMBL/GenBank/DDBJ whole genome shotgun (WGS) entry which is preliminary data.</text>
</comment>
<name>A0A9W8KXJ6_9FUNG</name>
<dbReference type="AlphaFoldDB" id="A0A9W8KXJ6"/>
<evidence type="ECO:0000313" key="1">
    <source>
        <dbReference type="EMBL" id="KAJ2675469.1"/>
    </source>
</evidence>
<evidence type="ECO:0000313" key="2">
    <source>
        <dbReference type="Proteomes" id="UP001151518"/>
    </source>
</evidence>
<dbReference type="EMBL" id="JANBTW010000048">
    <property type="protein sequence ID" value="KAJ2675469.1"/>
    <property type="molecule type" value="Genomic_DNA"/>
</dbReference>
<dbReference type="Proteomes" id="UP001151518">
    <property type="component" value="Unassembled WGS sequence"/>
</dbReference>